<feature type="compositionally biased region" description="Polar residues" evidence="1">
    <location>
        <begin position="215"/>
        <end position="224"/>
    </location>
</feature>
<accession>A0A0D7A2Z3</accession>
<evidence type="ECO:0000313" key="3">
    <source>
        <dbReference type="Proteomes" id="UP000054144"/>
    </source>
</evidence>
<keyword evidence="3" id="KW-1185">Reference proteome</keyword>
<gene>
    <name evidence="2" type="ORF">FISHEDRAFT_76549</name>
</gene>
<organism evidence="2 3">
    <name type="scientific">Fistulina hepatica ATCC 64428</name>
    <dbReference type="NCBI Taxonomy" id="1128425"/>
    <lineage>
        <taxon>Eukaryota</taxon>
        <taxon>Fungi</taxon>
        <taxon>Dikarya</taxon>
        <taxon>Basidiomycota</taxon>
        <taxon>Agaricomycotina</taxon>
        <taxon>Agaricomycetes</taxon>
        <taxon>Agaricomycetidae</taxon>
        <taxon>Agaricales</taxon>
        <taxon>Fistulinaceae</taxon>
        <taxon>Fistulina</taxon>
    </lineage>
</organism>
<feature type="compositionally biased region" description="Low complexity" evidence="1">
    <location>
        <begin position="173"/>
        <end position="187"/>
    </location>
</feature>
<evidence type="ECO:0000313" key="2">
    <source>
        <dbReference type="EMBL" id="KIY45367.1"/>
    </source>
</evidence>
<protein>
    <recommendedName>
        <fullName evidence="4">Thioredoxin domain-containing protein</fullName>
    </recommendedName>
</protein>
<reference evidence="2 3" key="1">
    <citation type="journal article" date="2015" name="Fungal Genet. Biol.">
        <title>Evolution of novel wood decay mechanisms in Agaricales revealed by the genome sequences of Fistulina hepatica and Cylindrobasidium torrendii.</title>
        <authorList>
            <person name="Floudas D."/>
            <person name="Held B.W."/>
            <person name="Riley R."/>
            <person name="Nagy L.G."/>
            <person name="Koehler G."/>
            <person name="Ransdell A.S."/>
            <person name="Younus H."/>
            <person name="Chow J."/>
            <person name="Chiniquy J."/>
            <person name="Lipzen A."/>
            <person name="Tritt A."/>
            <person name="Sun H."/>
            <person name="Haridas S."/>
            <person name="LaButti K."/>
            <person name="Ohm R.A."/>
            <person name="Kues U."/>
            <person name="Blanchette R.A."/>
            <person name="Grigoriev I.V."/>
            <person name="Minto R.E."/>
            <person name="Hibbett D.S."/>
        </authorList>
    </citation>
    <scope>NUCLEOTIDE SEQUENCE [LARGE SCALE GENOMIC DNA]</scope>
    <source>
        <strain evidence="2 3">ATCC 64428</strain>
    </source>
</reference>
<proteinExistence type="predicted"/>
<dbReference type="AlphaFoldDB" id="A0A0D7A2Z3"/>
<dbReference type="OrthoDB" id="427280at2759"/>
<dbReference type="EMBL" id="KN882048">
    <property type="protein sequence ID" value="KIY45367.1"/>
    <property type="molecule type" value="Genomic_DNA"/>
</dbReference>
<feature type="region of interest" description="Disordered" evidence="1">
    <location>
        <begin position="162"/>
        <end position="224"/>
    </location>
</feature>
<dbReference type="Proteomes" id="UP000054144">
    <property type="component" value="Unassembled WGS sequence"/>
</dbReference>
<name>A0A0D7A2Z3_9AGAR</name>
<sequence>MSPECAKAAQGLHPLVPVYAVDCDDEKNKRSFLELVTRVPHKISKLERASEIAPWTEKNLDKPHALLLTKDTKAPLLWKVLGNKYRHVTEFGTHRDIDGKTSVAMGYEAGSEKQAKVLLIPVESTKPARYTGKNKLDPLSAFFDSVLDGTADLQIEKEEVAIPADEQEPDAPAEPVAPVVSSTPSEPLVASQESENPDQVIFHAPVVDEAPAPEGSSSTAHEEL</sequence>
<evidence type="ECO:0000256" key="1">
    <source>
        <dbReference type="SAM" id="MobiDB-lite"/>
    </source>
</evidence>
<evidence type="ECO:0008006" key="4">
    <source>
        <dbReference type="Google" id="ProtNLM"/>
    </source>
</evidence>